<keyword evidence="1" id="KW-0812">Transmembrane</keyword>
<sequence length="231" mass="27045">MDLTVFDNIDNTTLFIYVVIIIIFLAIFINLVIGLNIILGLVLACIVIFYINQEESKQKEQIEINAEIKDTLRRPPDGRISDYPDFNDFLFSIQELYGYSPPNYEDLTDSIDDMIILYENSISSPKLAGYFYDIAVERKADALNALHSILFSVEIEERKFIIDKNDRARDELEYLMNIYLDKIYIINQRYNMETGFTNNSKINTKEAWPKPENFYTDLIDNFSEVQLYAPY</sequence>
<protein>
    <submittedName>
        <fullName evidence="2">Uncharacterized protein</fullName>
    </submittedName>
</protein>
<feature type="transmembrane region" description="Helical" evidence="1">
    <location>
        <begin position="16"/>
        <end position="49"/>
    </location>
</feature>
<name>A0A3G4ZRQ4_9VIRU</name>
<evidence type="ECO:0000313" key="2">
    <source>
        <dbReference type="EMBL" id="AYV76671.1"/>
    </source>
</evidence>
<keyword evidence="1" id="KW-0472">Membrane</keyword>
<proteinExistence type="predicted"/>
<dbReference type="EMBL" id="MK071989">
    <property type="protein sequence ID" value="AYV76671.1"/>
    <property type="molecule type" value="Genomic_DNA"/>
</dbReference>
<reference evidence="2" key="1">
    <citation type="submission" date="2018-10" db="EMBL/GenBank/DDBJ databases">
        <title>Hidden diversity of soil giant viruses.</title>
        <authorList>
            <person name="Schulz F."/>
            <person name="Alteio L."/>
            <person name="Goudeau D."/>
            <person name="Ryan E.M."/>
            <person name="Malmstrom R.R."/>
            <person name="Blanchard J."/>
            <person name="Woyke T."/>
        </authorList>
    </citation>
    <scope>NUCLEOTIDE SEQUENCE</scope>
    <source>
        <strain evidence="2">TEV1</strain>
    </source>
</reference>
<keyword evidence="1" id="KW-1133">Transmembrane helix</keyword>
<gene>
    <name evidence="2" type="ORF">Terrestrivirus11_12</name>
</gene>
<accession>A0A3G4ZRQ4</accession>
<organism evidence="2">
    <name type="scientific">Terrestrivirus sp</name>
    <dbReference type="NCBI Taxonomy" id="2487775"/>
    <lineage>
        <taxon>Viruses</taxon>
        <taxon>Varidnaviria</taxon>
        <taxon>Bamfordvirae</taxon>
        <taxon>Nucleocytoviricota</taxon>
        <taxon>Megaviricetes</taxon>
        <taxon>Imitervirales</taxon>
        <taxon>Mimiviridae</taxon>
        <taxon>Klosneuvirinae</taxon>
    </lineage>
</organism>
<evidence type="ECO:0000256" key="1">
    <source>
        <dbReference type="SAM" id="Phobius"/>
    </source>
</evidence>